<dbReference type="OrthoDB" id="9769158at2"/>
<dbReference type="CDD" id="cd03190">
    <property type="entry name" value="GST_C_Omega_like"/>
    <property type="match status" value="1"/>
</dbReference>
<dbReference type="SFLD" id="SFLDG01206">
    <property type="entry name" value="Xi.1"/>
    <property type="match status" value="1"/>
</dbReference>
<feature type="site" description="Lowers pKa of active site Cys" evidence="3">
    <location>
        <position position="259"/>
    </location>
</feature>
<dbReference type="EMBL" id="VCBC01000014">
    <property type="protein sequence ID" value="TLU61803.1"/>
    <property type="molecule type" value="Genomic_DNA"/>
</dbReference>
<feature type="active site" description="Proton donor/acceptor" evidence="1">
    <location>
        <position position="201"/>
    </location>
</feature>
<feature type="binding site" evidence="2">
    <location>
        <begin position="154"/>
        <end position="155"/>
    </location>
    <ligand>
        <name>glutathione</name>
        <dbReference type="ChEBI" id="CHEBI:57925"/>
    </ligand>
</feature>
<keyword evidence="6" id="KW-1185">Reference proteome</keyword>
<dbReference type="InterPro" id="IPR036282">
    <property type="entry name" value="Glutathione-S-Trfase_C_sf"/>
</dbReference>
<dbReference type="GO" id="GO:0005737">
    <property type="term" value="C:cytoplasm"/>
    <property type="evidence" value="ECO:0007669"/>
    <property type="project" value="TreeGrafter"/>
</dbReference>
<dbReference type="InterPro" id="IPR040079">
    <property type="entry name" value="Glutathione_S-Trfase"/>
</dbReference>
<dbReference type="InterPro" id="IPR036249">
    <property type="entry name" value="Thioredoxin-like_sf"/>
</dbReference>
<evidence type="ECO:0000256" key="2">
    <source>
        <dbReference type="PIRSR" id="PIRSR015753-2"/>
    </source>
</evidence>
<dbReference type="GO" id="GO:0004364">
    <property type="term" value="F:glutathione transferase activity"/>
    <property type="evidence" value="ECO:0007669"/>
    <property type="project" value="InterPro"/>
</dbReference>
<dbReference type="PANTHER" id="PTHR32419:SF6">
    <property type="entry name" value="GLUTATHIONE S-TRANSFERASE OMEGA-LIKE 1-RELATED"/>
    <property type="match status" value="1"/>
</dbReference>
<gene>
    <name evidence="5" type="ORF">FE810_13360</name>
</gene>
<dbReference type="SFLD" id="SFLDS00019">
    <property type="entry name" value="Glutathione_Transferase_(cytos"/>
    <property type="match status" value="1"/>
</dbReference>
<dbReference type="Gene3D" id="1.20.1050.10">
    <property type="match status" value="1"/>
</dbReference>
<dbReference type="InterPro" id="IPR047047">
    <property type="entry name" value="GST_Omega-like_C"/>
</dbReference>
<dbReference type="SFLD" id="SFLDG01148">
    <property type="entry name" value="Xi_(cytGST)"/>
    <property type="match status" value="1"/>
</dbReference>
<name>A0A5R9IEK4_9GAMM</name>
<accession>A0A5R9IEK4</accession>
<comment type="caution">
    <text evidence="5">The sequence shown here is derived from an EMBL/GenBank/DDBJ whole genome shotgun (WGS) entry which is preliminary data.</text>
</comment>
<proteinExistence type="predicted"/>
<evidence type="ECO:0000256" key="3">
    <source>
        <dbReference type="PIRSR" id="PIRSR015753-3"/>
    </source>
</evidence>
<dbReference type="PROSITE" id="PS50405">
    <property type="entry name" value="GST_CTER"/>
    <property type="match status" value="1"/>
</dbReference>
<organism evidence="5 6">
    <name type="scientific">Thalassotalea litorea</name>
    <dbReference type="NCBI Taxonomy" id="2020715"/>
    <lineage>
        <taxon>Bacteria</taxon>
        <taxon>Pseudomonadati</taxon>
        <taxon>Pseudomonadota</taxon>
        <taxon>Gammaproteobacteria</taxon>
        <taxon>Alteromonadales</taxon>
        <taxon>Colwelliaceae</taxon>
        <taxon>Thalassotalea</taxon>
    </lineage>
</organism>
<dbReference type="FunFam" id="3.40.30.10:FF:000058">
    <property type="entry name" value="Glutathione S-transferase, omega"/>
    <property type="match status" value="1"/>
</dbReference>
<dbReference type="PANTHER" id="PTHR32419">
    <property type="entry name" value="GLUTATHIONYL-HYDROQUINONE REDUCTASE"/>
    <property type="match status" value="1"/>
</dbReference>
<evidence type="ECO:0000259" key="4">
    <source>
        <dbReference type="PROSITE" id="PS50405"/>
    </source>
</evidence>
<dbReference type="InterPro" id="IPR004045">
    <property type="entry name" value="Glutathione_S-Trfase_N"/>
</dbReference>
<evidence type="ECO:0000313" key="6">
    <source>
        <dbReference type="Proteomes" id="UP000307790"/>
    </source>
</evidence>
<sequence length="330" mass="38129">MGLLVEGQWQDQWYDTKASGGKFERKASSFRHWLTADGSPGPNGQKGFKAEPNRYHLYVSLACPWAHRTLIFRKLKALEGMISVSVVHYLMQENGWTFTPIEHSDHPDWVNVEDEINHQEFLHQVYTMADPQYTGRVTVPVLWDKKTKAIVSNESSEIIRMLNVAFDHLGARPWDFYPEPLQEEIDTINDFVYRNINNGVYRAGFATTQQAYDEAVQELFVALDSLEQRLGKQRYLVGDSITEADWRLFTTLVRFDAVYVGHFKCNLRRIDDYPNLSGYLRELYQVPGVAPTVNMTHIKRHYYQSHDMINPTGVVPQGPIVDFTQPHCRG</sequence>
<dbReference type="Gene3D" id="3.40.30.10">
    <property type="entry name" value="Glutaredoxin"/>
    <property type="match status" value="1"/>
</dbReference>
<dbReference type="AlphaFoldDB" id="A0A5R9IEK4"/>
<reference evidence="5 6" key="1">
    <citation type="submission" date="2019-05" db="EMBL/GenBank/DDBJ databases">
        <title>Genome sequences of Thalassotalea litorea 1K03283.</title>
        <authorList>
            <person name="Zhang D."/>
        </authorList>
    </citation>
    <scope>NUCLEOTIDE SEQUENCE [LARGE SCALE GENOMIC DNA]</scope>
    <source>
        <strain evidence="5 6">MCCC 1K03283</strain>
    </source>
</reference>
<feature type="binding site" evidence="2">
    <location>
        <position position="96"/>
    </location>
    <ligand>
        <name>glutathione</name>
        <dbReference type="ChEBI" id="CHEBI:57925"/>
    </ligand>
</feature>
<dbReference type="SUPFAM" id="SSF52833">
    <property type="entry name" value="Thioredoxin-like"/>
    <property type="match status" value="1"/>
</dbReference>
<dbReference type="Proteomes" id="UP000307790">
    <property type="component" value="Unassembled WGS sequence"/>
</dbReference>
<feature type="domain" description="GST C-terminal" evidence="4">
    <location>
        <begin position="178"/>
        <end position="305"/>
    </location>
</feature>
<dbReference type="PIRSF" id="PIRSF015753">
    <property type="entry name" value="GST"/>
    <property type="match status" value="1"/>
</dbReference>
<evidence type="ECO:0000256" key="1">
    <source>
        <dbReference type="PIRSR" id="PIRSR015753-1"/>
    </source>
</evidence>
<dbReference type="Pfam" id="PF13409">
    <property type="entry name" value="GST_N_2"/>
    <property type="match status" value="1"/>
</dbReference>
<feature type="binding site" evidence="2">
    <location>
        <begin position="136"/>
        <end position="139"/>
    </location>
    <ligand>
        <name>glutathione</name>
        <dbReference type="ChEBI" id="CHEBI:57925"/>
    </ligand>
</feature>
<dbReference type="SUPFAM" id="SSF47616">
    <property type="entry name" value="GST C-terminal domain-like"/>
    <property type="match status" value="1"/>
</dbReference>
<evidence type="ECO:0000313" key="5">
    <source>
        <dbReference type="EMBL" id="TLU61803.1"/>
    </source>
</evidence>
<keyword evidence="5" id="KW-0808">Transferase</keyword>
<dbReference type="InterPro" id="IPR010987">
    <property type="entry name" value="Glutathione-S-Trfase_C-like"/>
</dbReference>
<dbReference type="RefSeq" id="WP_138320569.1">
    <property type="nucleotide sequence ID" value="NZ_VCBC01000014.1"/>
</dbReference>
<dbReference type="InterPro" id="IPR016639">
    <property type="entry name" value="GST_Omega/GSH"/>
</dbReference>
<dbReference type="Pfam" id="PF13410">
    <property type="entry name" value="GST_C_2"/>
    <property type="match status" value="1"/>
</dbReference>
<feature type="active site" description="Nucleophile" evidence="1">
    <location>
        <position position="63"/>
    </location>
</feature>
<protein>
    <submittedName>
        <fullName evidence="5">Glutathione S-transferase family protein</fullName>
    </submittedName>
</protein>
<dbReference type="FunFam" id="1.20.1050.10:FF:000019">
    <property type="entry name" value="Glutathione S-transferase, omega"/>
    <property type="match status" value="1"/>
</dbReference>
<feature type="site" description="Lowers pKa of active site Cys" evidence="3">
    <location>
        <position position="302"/>
    </location>
</feature>